<dbReference type="InterPro" id="IPR050425">
    <property type="entry name" value="NAD(P)_dehydrat-like"/>
</dbReference>
<name>A0AA38LJC3_TAXCH</name>
<proteinExistence type="predicted"/>
<dbReference type="PANTHER" id="PTHR10366:SF852">
    <property type="entry name" value="CINNAMOYL-COA REDUCTASE CAD2"/>
    <property type="match status" value="1"/>
</dbReference>
<dbReference type="OMA" id="YSVESCW"/>
<dbReference type="FunFam" id="3.40.50.720:FF:000085">
    <property type="entry name" value="Dihydroflavonol reductase"/>
    <property type="match status" value="1"/>
</dbReference>
<feature type="non-terminal residue" evidence="3">
    <location>
        <position position="1"/>
    </location>
</feature>
<reference evidence="3 4" key="1">
    <citation type="journal article" date="2021" name="Nat. Plants">
        <title>The Taxus genome provides insights into paclitaxel biosynthesis.</title>
        <authorList>
            <person name="Xiong X."/>
            <person name="Gou J."/>
            <person name="Liao Q."/>
            <person name="Li Y."/>
            <person name="Zhou Q."/>
            <person name="Bi G."/>
            <person name="Li C."/>
            <person name="Du R."/>
            <person name="Wang X."/>
            <person name="Sun T."/>
            <person name="Guo L."/>
            <person name="Liang H."/>
            <person name="Lu P."/>
            <person name="Wu Y."/>
            <person name="Zhang Z."/>
            <person name="Ro D.K."/>
            <person name="Shang Y."/>
            <person name="Huang S."/>
            <person name="Yan J."/>
        </authorList>
    </citation>
    <scope>NUCLEOTIDE SEQUENCE [LARGE SCALE GENOMIC DNA]</scope>
    <source>
        <strain evidence="3">Ta-2019</strain>
    </source>
</reference>
<dbReference type="CDD" id="cd08958">
    <property type="entry name" value="FR_SDR_e"/>
    <property type="match status" value="1"/>
</dbReference>
<evidence type="ECO:0000313" key="4">
    <source>
        <dbReference type="Proteomes" id="UP000824469"/>
    </source>
</evidence>
<dbReference type="InterPro" id="IPR036291">
    <property type="entry name" value="NAD(P)-bd_dom_sf"/>
</dbReference>
<protein>
    <recommendedName>
        <fullName evidence="2">NAD-dependent epimerase/dehydratase domain-containing protein</fullName>
    </recommendedName>
</protein>
<dbReference type="EMBL" id="JAHRHJ020000002">
    <property type="protein sequence ID" value="KAH9326913.1"/>
    <property type="molecule type" value="Genomic_DNA"/>
</dbReference>
<dbReference type="GO" id="GO:0016616">
    <property type="term" value="F:oxidoreductase activity, acting on the CH-OH group of donors, NAD or NADP as acceptor"/>
    <property type="evidence" value="ECO:0007669"/>
    <property type="project" value="TreeGrafter"/>
</dbReference>
<dbReference type="Gene3D" id="3.40.50.720">
    <property type="entry name" value="NAD(P)-binding Rossmann-like Domain"/>
    <property type="match status" value="1"/>
</dbReference>
<keyword evidence="1" id="KW-0560">Oxidoreductase</keyword>
<dbReference type="AlphaFoldDB" id="A0AA38LJC3"/>
<keyword evidence="4" id="KW-1185">Reference proteome</keyword>
<sequence>KEDFQYLQLLPGAHERFKLFNADLRMEGCFDSPIEGCQGVFLVASPMDIVYKDPENDVVDVAIKGTLNVLKSCVKAKSVKRVVLTSSSCTMSPLNEQGEFNSKPYSVESCWSPVHYFRTNKEKFPIWPYFVSKTLAEQTALNFAAENNLNIVTICPSVVGGPFITPYIPGSVQAIVLSFRPGNEELLMSVGRSIMSAFGTFPVVHIRDVCNAHIFLMEQPTAQGRYLCSANALSVKELEQFLTTRYSHYKITEKLQDVVDSAVPPNTPFKSGKLIDLGFNFEYAIEQIFDDCIQSYNKGGLSTT</sequence>
<dbReference type="SUPFAM" id="SSF51735">
    <property type="entry name" value="NAD(P)-binding Rossmann-fold domains"/>
    <property type="match status" value="1"/>
</dbReference>
<evidence type="ECO:0000256" key="1">
    <source>
        <dbReference type="ARBA" id="ARBA00023002"/>
    </source>
</evidence>
<evidence type="ECO:0000313" key="3">
    <source>
        <dbReference type="EMBL" id="KAH9326913.1"/>
    </source>
</evidence>
<dbReference type="InterPro" id="IPR001509">
    <property type="entry name" value="Epimerase_deHydtase"/>
</dbReference>
<feature type="domain" description="NAD-dependent epimerase/dehydratase" evidence="2">
    <location>
        <begin position="18"/>
        <end position="222"/>
    </location>
</feature>
<dbReference type="Pfam" id="PF01370">
    <property type="entry name" value="Epimerase"/>
    <property type="match status" value="1"/>
</dbReference>
<feature type="non-terminal residue" evidence="3">
    <location>
        <position position="304"/>
    </location>
</feature>
<organism evidence="3 4">
    <name type="scientific">Taxus chinensis</name>
    <name type="common">Chinese yew</name>
    <name type="synonym">Taxus wallichiana var. chinensis</name>
    <dbReference type="NCBI Taxonomy" id="29808"/>
    <lineage>
        <taxon>Eukaryota</taxon>
        <taxon>Viridiplantae</taxon>
        <taxon>Streptophyta</taxon>
        <taxon>Embryophyta</taxon>
        <taxon>Tracheophyta</taxon>
        <taxon>Spermatophyta</taxon>
        <taxon>Pinopsida</taxon>
        <taxon>Pinidae</taxon>
        <taxon>Conifers II</taxon>
        <taxon>Cupressales</taxon>
        <taxon>Taxaceae</taxon>
        <taxon>Taxus</taxon>
    </lineage>
</organism>
<dbReference type="Proteomes" id="UP000824469">
    <property type="component" value="Unassembled WGS sequence"/>
</dbReference>
<evidence type="ECO:0000259" key="2">
    <source>
        <dbReference type="Pfam" id="PF01370"/>
    </source>
</evidence>
<accession>A0AA38LJC3</accession>
<comment type="caution">
    <text evidence="3">The sequence shown here is derived from an EMBL/GenBank/DDBJ whole genome shotgun (WGS) entry which is preliminary data.</text>
</comment>
<dbReference type="PANTHER" id="PTHR10366">
    <property type="entry name" value="NAD DEPENDENT EPIMERASE/DEHYDRATASE"/>
    <property type="match status" value="1"/>
</dbReference>
<gene>
    <name evidence="3" type="ORF">KI387_007091</name>
</gene>